<evidence type="ECO:0000313" key="2">
    <source>
        <dbReference type="EMBL" id="BDD11079.1"/>
    </source>
</evidence>
<dbReference type="RefSeq" id="WP_338392596.1">
    <property type="nucleotide sequence ID" value="NZ_AP025314.1"/>
</dbReference>
<dbReference type="AlphaFoldDB" id="A0AAU9CX57"/>
<proteinExistence type="predicted"/>
<keyword evidence="3" id="KW-1185">Reference proteome</keyword>
<dbReference type="NCBIfam" id="TIGR01200">
    <property type="entry name" value="GLPGLI"/>
    <property type="match status" value="1"/>
</dbReference>
<keyword evidence="1" id="KW-0732">Signal</keyword>
<organism evidence="2 3">
    <name type="scientific">Fulvitalea axinellae</name>
    <dbReference type="NCBI Taxonomy" id="1182444"/>
    <lineage>
        <taxon>Bacteria</taxon>
        <taxon>Pseudomonadati</taxon>
        <taxon>Bacteroidota</taxon>
        <taxon>Cytophagia</taxon>
        <taxon>Cytophagales</taxon>
        <taxon>Persicobacteraceae</taxon>
        <taxon>Fulvitalea</taxon>
    </lineage>
</organism>
<dbReference type="Pfam" id="PF09697">
    <property type="entry name" value="Porph_ging"/>
    <property type="match status" value="1"/>
</dbReference>
<accession>A0AAU9CX57</accession>
<dbReference type="Proteomes" id="UP001348817">
    <property type="component" value="Chromosome"/>
</dbReference>
<evidence type="ECO:0000313" key="3">
    <source>
        <dbReference type="Proteomes" id="UP001348817"/>
    </source>
</evidence>
<dbReference type="InterPro" id="IPR005901">
    <property type="entry name" value="GLPGLI"/>
</dbReference>
<name>A0AAU9CX57_9BACT</name>
<dbReference type="EMBL" id="AP025314">
    <property type="protein sequence ID" value="BDD11079.1"/>
    <property type="molecule type" value="Genomic_DNA"/>
</dbReference>
<gene>
    <name evidence="2" type="ORF">FUAX_35110</name>
</gene>
<dbReference type="KEGG" id="fax:FUAX_35110"/>
<sequence>MKSKITVLILFSAFLSLKATAQTISVKYQRTQKLNIESASMDDRTKEKLMKRLNKGAEFELTVSRMRTLYKEAPRKEEEEVLHEEGGGPRMRIRMSGSRDTLYTNLASKQYTNKVGFFGKDFLIEDQLPKYDWKITTEKKKIGKYDCVKATAMDDDKELVAWYTEAIPLGAGPDIFGGLPGLILELERGRTKYIGLEISIGKENTDLIEPSKGKPINQKDFDKMRDKKLDLMRKNMQTQQSEGRRMIFIQAQ</sequence>
<reference evidence="2 3" key="1">
    <citation type="submission" date="2021-12" db="EMBL/GenBank/DDBJ databases">
        <title>Genome sequencing of bacteria with rrn-lacking chromosome and rrn-plasmid.</title>
        <authorList>
            <person name="Anda M."/>
            <person name="Iwasaki W."/>
        </authorList>
    </citation>
    <scope>NUCLEOTIDE SEQUENCE [LARGE SCALE GENOMIC DNA]</scope>
    <source>
        <strain evidence="2 3">DSM 100852</strain>
    </source>
</reference>
<feature type="chain" id="PRO_5043482304" evidence="1">
    <location>
        <begin position="22"/>
        <end position="252"/>
    </location>
</feature>
<evidence type="ECO:0000256" key="1">
    <source>
        <dbReference type="SAM" id="SignalP"/>
    </source>
</evidence>
<feature type="signal peptide" evidence="1">
    <location>
        <begin position="1"/>
        <end position="21"/>
    </location>
</feature>
<protein>
    <submittedName>
        <fullName evidence="2">GLPGLI family protein</fullName>
    </submittedName>
</protein>